<dbReference type="SUPFAM" id="SSF53383">
    <property type="entry name" value="PLP-dependent transferases"/>
    <property type="match status" value="1"/>
</dbReference>
<name>A0A917U8A3_9ACTN</name>
<dbReference type="InterPro" id="IPR015424">
    <property type="entry name" value="PyrdxlP-dep_Trfase"/>
</dbReference>
<evidence type="ECO:0000256" key="3">
    <source>
        <dbReference type="SAM" id="MobiDB-lite"/>
    </source>
</evidence>
<feature type="region of interest" description="Disordered" evidence="3">
    <location>
        <begin position="240"/>
        <end position="310"/>
    </location>
</feature>
<comment type="caution">
    <text evidence="5">The sequence shown here is derived from an EMBL/GenBank/DDBJ whole genome shotgun (WGS) entry which is preliminary data.</text>
</comment>
<feature type="region of interest" description="Disordered" evidence="3">
    <location>
        <begin position="132"/>
        <end position="157"/>
    </location>
</feature>
<dbReference type="InterPro" id="IPR000192">
    <property type="entry name" value="Aminotrans_V_dom"/>
</dbReference>
<dbReference type="InterPro" id="IPR015421">
    <property type="entry name" value="PyrdxlP-dep_Trfase_major"/>
</dbReference>
<proteinExistence type="predicted"/>
<feature type="compositionally biased region" description="Basic residues" evidence="3">
    <location>
        <begin position="300"/>
        <end position="310"/>
    </location>
</feature>
<evidence type="ECO:0000313" key="5">
    <source>
        <dbReference type="EMBL" id="GGM65988.1"/>
    </source>
</evidence>
<protein>
    <recommendedName>
        <fullName evidence="4">Aminotransferase class V domain-containing protein</fullName>
    </recommendedName>
</protein>
<accession>A0A917U8A3</accession>
<dbReference type="AlphaFoldDB" id="A0A917U8A3"/>
<reference evidence="5" key="1">
    <citation type="journal article" date="2014" name="Int. J. Syst. Evol. Microbiol.">
        <title>Complete genome sequence of Corynebacterium casei LMG S-19264T (=DSM 44701T), isolated from a smear-ripened cheese.</title>
        <authorList>
            <consortium name="US DOE Joint Genome Institute (JGI-PGF)"/>
            <person name="Walter F."/>
            <person name="Albersmeier A."/>
            <person name="Kalinowski J."/>
            <person name="Ruckert C."/>
        </authorList>
    </citation>
    <scope>NUCLEOTIDE SEQUENCE</scope>
    <source>
        <strain evidence="5">CGMCC 4.7312</strain>
    </source>
</reference>
<dbReference type="Pfam" id="PF00266">
    <property type="entry name" value="Aminotran_5"/>
    <property type="match status" value="1"/>
</dbReference>
<evidence type="ECO:0000259" key="4">
    <source>
        <dbReference type="Pfam" id="PF00266"/>
    </source>
</evidence>
<dbReference type="GO" id="GO:0004125">
    <property type="term" value="F:L-seryl-tRNA(Sec) selenium transferase activity"/>
    <property type="evidence" value="ECO:0007669"/>
    <property type="project" value="TreeGrafter"/>
</dbReference>
<sequence>MALAHLDPYDNAVTSVGARLVPVGYPSSCHADELDRAIGPATAAVLFRPGRPGNLLPLADTCEIAHRHGVPVIVDGALHVPPVDRLTGFLAAGADLVAVSGGKGLRGPQASGLLCGRADLIAAVALHHQDMDERSATWRPPARGRRPDPPRHGVGRPMKVGREQVMGLLAAVERYLAEPGRDEEPGIAELAVAEAALRAVPALDVRREHEPALDVPVLHVHVGRAGVAVDDVVHRLADGGGEIPRLRRHRPTQRPQADPWPTQRQRSGGSEGAPVGDPGQMLPIPPARPTRAPHPDHQPRRLHHRRDLRG</sequence>
<evidence type="ECO:0000256" key="1">
    <source>
        <dbReference type="ARBA" id="ARBA00001933"/>
    </source>
</evidence>
<feature type="domain" description="Aminotransferase class V" evidence="4">
    <location>
        <begin position="26"/>
        <end position="123"/>
    </location>
</feature>
<dbReference type="PANTHER" id="PTHR32328:SF0">
    <property type="entry name" value="L-SERYL-TRNA(SEC) SELENIUM TRANSFERASE"/>
    <property type="match status" value="1"/>
</dbReference>
<keyword evidence="6" id="KW-1185">Reference proteome</keyword>
<gene>
    <name evidence="5" type="ORF">GCM10011608_59090</name>
</gene>
<evidence type="ECO:0000256" key="2">
    <source>
        <dbReference type="ARBA" id="ARBA00022898"/>
    </source>
</evidence>
<dbReference type="Proteomes" id="UP000608890">
    <property type="component" value="Unassembled WGS sequence"/>
</dbReference>
<organism evidence="5 6">
    <name type="scientific">Micromonospora sonchi</name>
    <dbReference type="NCBI Taxonomy" id="1763543"/>
    <lineage>
        <taxon>Bacteria</taxon>
        <taxon>Bacillati</taxon>
        <taxon>Actinomycetota</taxon>
        <taxon>Actinomycetes</taxon>
        <taxon>Micromonosporales</taxon>
        <taxon>Micromonosporaceae</taxon>
        <taxon>Micromonospora</taxon>
    </lineage>
</organism>
<dbReference type="Gene3D" id="3.40.640.10">
    <property type="entry name" value="Type I PLP-dependent aspartate aminotransferase-like (Major domain)"/>
    <property type="match status" value="1"/>
</dbReference>
<keyword evidence="2" id="KW-0663">Pyridoxal phosphate</keyword>
<comment type="cofactor">
    <cofactor evidence="1">
        <name>pyridoxal 5'-phosphate</name>
        <dbReference type="ChEBI" id="CHEBI:597326"/>
    </cofactor>
</comment>
<evidence type="ECO:0000313" key="6">
    <source>
        <dbReference type="Proteomes" id="UP000608890"/>
    </source>
</evidence>
<dbReference type="PANTHER" id="PTHR32328">
    <property type="entry name" value="L-SERYL-TRNA(SEC) SELENIUM TRANSFERASE"/>
    <property type="match status" value="1"/>
</dbReference>
<dbReference type="EMBL" id="BMNB01000048">
    <property type="protein sequence ID" value="GGM65988.1"/>
    <property type="molecule type" value="Genomic_DNA"/>
</dbReference>
<reference evidence="5" key="2">
    <citation type="submission" date="2020-09" db="EMBL/GenBank/DDBJ databases">
        <authorList>
            <person name="Sun Q."/>
            <person name="Zhou Y."/>
        </authorList>
    </citation>
    <scope>NUCLEOTIDE SEQUENCE</scope>
    <source>
        <strain evidence="5">CGMCC 4.7312</strain>
    </source>
</reference>